<sequence length="72" mass="8001">MTLQSPTRGFSARLLEAKWQAYASRTFYPPTTALLPMGLKNIADILVALLNGKYRFVIVGDNVLLCSRSDLI</sequence>
<dbReference type="EMBL" id="CABQ01000272">
    <property type="protein sequence ID" value="CBI08788.1"/>
    <property type="molecule type" value="Genomic_DNA"/>
</dbReference>
<accession>E6QNG7</accession>
<proteinExistence type="predicted"/>
<comment type="caution">
    <text evidence="1">The sequence shown here is derived from an EMBL/GenBank/DDBJ whole genome shotgun (WGS) entry which is preliminary data.</text>
</comment>
<gene>
    <name evidence="1" type="ORF">CARN6_2298</name>
</gene>
<evidence type="ECO:0000313" key="1">
    <source>
        <dbReference type="EMBL" id="CBI08788.1"/>
    </source>
</evidence>
<reference evidence="1" key="1">
    <citation type="submission" date="2009-10" db="EMBL/GenBank/DDBJ databases">
        <title>Diversity of trophic interactions inside an arsenic-rich microbial ecosystem.</title>
        <authorList>
            <person name="Bertin P.N."/>
            <person name="Heinrich-Salmeron A."/>
            <person name="Pelletier E."/>
            <person name="Goulhen-Chollet F."/>
            <person name="Arsene-Ploetze F."/>
            <person name="Gallien S."/>
            <person name="Calteau A."/>
            <person name="Vallenet D."/>
            <person name="Casiot C."/>
            <person name="Chane-Woon-Ming B."/>
            <person name="Giloteaux L."/>
            <person name="Barakat M."/>
            <person name="Bonnefoy V."/>
            <person name="Bruneel O."/>
            <person name="Chandler M."/>
            <person name="Cleiss J."/>
            <person name="Duran R."/>
            <person name="Elbaz-Poulichet F."/>
            <person name="Fonknechten N."/>
            <person name="Lauga B."/>
            <person name="Mornico D."/>
            <person name="Ortet P."/>
            <person name="Schaeffer C."/>
            <person name="Siguier P."/>
            <person name="Alexander Thil Smith A."/>
            <person name="Van Dorsselaer A."/>
            <person name="Weissenbach J."/>
            <person name="Medigue C."/>
            <person name="Le Paslier D."/>
        </authorList>
    </citation>
    <scope>NUCLEOTIDE SEQUENCE</scope>
</reference>
<protein>
    <submittedName>
        <fullName evidence="1">Uncharacterized protein</fullName>
    </submittedName>
</protein>
<dbReference type="AlphaFoldDB" id="E6QNG7"/>
<name>E6QNG7_9ZZZZ</name>
<organism evidence="1">
    <name type="scientific">mine drainage metagenome</name>
    <dbReference type="NCBI Taxonomy" id="410659"/>
    <lineage>
        <taxon>unclassified sequences</taxon>
        <taxon>metagenomes</taxon>
        <taxon>ecological metagenomes</taxon>
    </lineage>
</organism>